<evidence type="ECO:0000313" key="2">
    <source>
        <dbReference type="Proteomes" id="UP000320948"/>
    </source>
</evidence>
<gene>
    <name evidence="1" type="ORF">DI628_06545</name>
</gene>
<protein>
    <submittedName>
        <fullName evidence="1">Uncharacterized protein</fullName>
    </submittedName>
</protein>
<dbReference type="EMBL" id="VAFM01000002">
    <property type="protein sequence ID" value="TKW60557.1"/>
    <property type="molecule type" value="Genomic_DNA"/>
</dbReference>
<accession>A0A6N4R8N3</accession>
<proteinExistence type="predicted"/>
<dbReference type="AlphaFoldDB" id="A0A6N4R8N3"/>
<reference evidence="1 2" key="1">
    <citation type="journal article" date="2017" name="Nat. Commun.">
        <title>In situ click chemistry generation of cyclooxygenase-2 inhibitors.</title>
        <authorList>
            <person name="Bhardwaj A."/>
            <person name="Kaur J."/>
            <person name="Wuest M."/>
            <person name="Wuest F."/>
        </authorList>
    </citation>
    <scope>NUCLEOTIDE SEQUENCE [LARGE SCALE GENOMIC DNA]</scope>
    <source>
        <strain evidence="1">S2_018_000_R2_106</strain>
    </source>
</reference>
<sequence length="253" mass="29353">MLQIPVYGVPYERQMFIADRGAVVHGLLKLVLEQHSWILDLKNPFMVEAELDTVLQQMPRRHLALLERYPAVYHWTLQAVRELVMWAAARLPQNMQAEPLLPKIPLPDGKFITAKSPDMQFVMGGDGQHMLCEVKNGKASHYVMEQKLIKYGVAFLLDQHRRGNPLESVQLRWLGVRFPGEMGVPIDCQQILRVRSRKLRLEGADRWLRRQYDRGFDEILPDIMPVDRKVVVDPAAWWPDYKAQHPEDYPASV</sequence>
<dbReference type="Proteomes" id="UP000320948">
    <property type="component" value="Unassembled WGS sequence"/>
</dbReference>
<comment type="caution">
    <text evidence="1">The sequence shown here is derived from an EMBL/GenBank/DDBJ whole genome shotgun (WGS) entry which is preliminary data.</text>
</comment>
<evidence type="ECO:0000313" key="1">
    <source>
        <dbReference type="EMBL" id="TKW60557.1"/>
    </source>
</evidence>
<organism evidence="1 2">
    <name type="scientific">Blastochloris viridis</name>
    <name type="common">Rhodopseudomonas viridis</name>
    <dbReference type="NCBI Taxonomy" id="1079"/>
    <lineage>
        <taxon>Bacteria</taxon>
        <taxon>Pseudomonadati</taxon>
        <taxon>Pseudomonadota</taxon>
        <taxon>Alphaproteobacteria</taxon>
        <taxon>Hyphomicrobiales</taxon>
        <taxon>Blastochloridaceae</taxon>
        <taxon>Blastochloris</taxon>
    </lineage>
</organism>
<name>A0A6N4R8N3_BLAVI</name>